<accession>A0A0A9TYX4</accession>
<protein>
    <submittedName>
        <fullName evidence="1">Uncharacterized protein</fullName>
    </submittedName>
</protein>
<dbReference type="AlphaFoldDB" id="A0A0A9TYX4"/>
<reference evidence="1" key="1">
    <citation type="submission" date="2014-09" db="EMBL/GenBank/DDBJ databases">
        <authorList>
            <person name="Magalhaes I.L.F."/>
            <person name="Oliveira U."/>
            <person name="Santos F.R."/>
            <person name="Vidigal T.H.D.A."/>
            <person name="Brescovit A.D."/>
            <person name="Santos A.J."/>
        </authorList>
    </citation>
    <scope>NUCLEOTIDE SEQUENCE</scope>
    <source>
        <tissue evidence="1">Shoot tissue taken approximately 20 cm above the soil surface</tissue>
    </source>
</reference>
<dbReference type="EMBL" id="GBRH01282217">
    <property type="protein sequence ID" value="JAD15678.1"/>
    <property type="molecule type" value="Transcribed_RNA"/>
</dbReference>
<reference evidence="1" key="2">
    <citation type="journal article" date="2015" name="Data Brief">
        <title>Shoot transcriptome of the giant reed, Arundo donax.</title>
        <authorList>
            <person name="Barrero R.A."/>
            <person name="Guerrero F.D."/>
            <person name="Moolhuijzen P."/>
            <person name="Goolsby J.A."/>
            <person name="Tidwell J."/>
            <person name="Bellgard S.E."/>
            <person name="Bellgard M.I."/>
        </authorList>
    </citation>
    <scope>NUCLEOTIDE SEQUENCE</scope>
    <source>
        <tissue evidence="1">Shoot tissue taken approximately 20 cm above the soil surface</tissue>
    </source>
</reference>
<organism evidence="1">
    <name type="scientific">Arundo donax</name>
    <name type="common">Giant reed</name>
    <name type="synonym">Donax arundinaceus</name>
    <dbReference type="NCBI Taxonomy" id="35708"/>
    <lineage>
        <taxon>Eukaryota</taxon>
        <taxon>Viridiplantae</taxon>
        <taxon>Streptophyta</taxon>
        <taxon>Embryophyta</taxon>
        <taxon>Tracheophyta</taxon>
        <taxon>Spermatophyta</taxon>
        <taxon>Magnoliopsida</taxon>
        <taxon>Liliopsida</taxon>
        <taxon>Poales</taxon>
        <taxon>Poaceae</taxon>
        <taxon>PACMAD clade</taxon>
        <taxon>Arundinoideae</taxon>
        <taxon>Arundineae</taxon>
        <taxon>Arundo</taxon>
    </lineage>
</organism>
<name>A0A0A9TYX4_ARUDO</name>
<proteinExistence type="predicted"/>
<evidence type="ECO:0000313" key="1">
    <source>
        <dbReference type="EMBL" id="JAD15678.1"/>
    </source>
</evidence>
<sequence length="63" mass="7102">MSGCQRLWRGTFCSHGCFFTSMGTTNLGVRGAMFCYSISSRALRSFGSFVHLHMSYLFALIQH</sequence>